<sequence length="194" mass="19857">MKAALAAASLAVLLLAGCGSEPAAERAETKPDAAVVEDAPQAADAAQPTPAIATAQTLTLEGYGGLMIGKPVPAGSPWVARGAQISDGCATITAPDWPGAYAIVEEGVVRRITVSDESKAKLVEGIGPGSTEAQVRAAFPSFVAEPHKYVDAPAKYLTQPGTDPRLLFEIDDKGMVSLVHVGMMPTLAYVEGCA</sequence>
<proteinExistence type="predicted"/>
<evidence type="ECO:0000313" key="3">
    <source>
        <dbReference type="Proteomes" id="UP000258016"/>
    </source>
</evidence>
<protein>
    <recommendedName>
        <fullName evidence="4">Lipoprotein</fullName>
    </recommendedName>
</protein>
<organism evidence="2 3">
    <name type="scientific">Blastomonas fulva</name>
    <dbReference type="NCBI Taxonomy" id="1550728"/>
    <lineage>
        <taxon>Bacteria</taxon>
        <taxon>Pseudomonadati</taxon>
        <taxon>Pseudomonadota</taxon>
        <taxon>Alphaproteobacteria</taxon>
        <taxon>Sphingomonadales</taxon>
        <taxon>Sphingomonadaceae</taxon>
        <taxon>Blastomonas</taxon>
    </lineage>
</organism>
<evidence type="ECO:0000256" key="1">
    <source>
        <dbReference type="SAM" id="SignalP"/>
    </source>
</evidence>
<gene>
    <name evidence="2" type="ORF">B5J99_03095</name>
</gene>
<dbReference type="EMBL" id="CP020083">
    <property type="protein sequence ID" value="ASR50580.1"/>
    <property type="molecule type" value="Genomic_DNA"/>
</dbReference>
<dbReference type="Proteomes" id="UP000258016">
    <property type="component" value="Chromosome"/>
</dbReference>
<reference evidence="2 3" key="1">
    <citation type="submission" date="2017-03" db="EMBL/GenBank/DDBJ databases">
        <title>Complete genome sequence of Blastomonas fulva degrading microcsystin LR.</title>
        <authorList>
            <person name="Lee H.-g."/>
            <person name="Jin L."/>
            <person name="oh H.-M."/>
        </authorList>
    </citation>
    <scope>NUCLEOTIDE SEQUENCE [LARGE SCALE GENOMIC DNA]</scope>
    <source>
        <strain evidence="2 3">T2</strain>
    </source>
</reference>
<evidence type="ECO:0000313" key="2">
    <source>
        <dbReference type="EMBL" id="ASR50580.1"/>
    </source>
</evidence>
<feature type="chain" id="PRO_5045235599" description="Lipoprotein" evidence="1">
    <location>
        <begin position="24"/>
        <end position="194"/>
    </location>
</feature>
<dbReference type="PROSITE" id="PS51257">
    <property type="entry name" value="PROKAR_LIPOPROTEIN"/>
    <property type="match status" value="1"/>
</dbReference>
<keyword evidence="1" id="KW-0732">Signal</keyword>
<accession>A0ABN5B794</accession>
<feature type="signal peptide" evidence="1">
    <location>
        <begin position="1"/>
        <end position="23"/>
    </location>
</feature>
<name>A0ABN5B794_9SPHN</name>
<keyword evidence="3" id="KW-1185">Reference proteome</keyword>
<evidence type="ECO:0008006" key="4">
    <source>
        <dbReference type="Google" id="ProtNLM"/>
    </source>
</evidence>